<protein>
    <submittedName>
        <fullName evidence="12">ATP-binding cassette domain-containing protein</fullName>
    </submittedName>
</protein>
<name>A0A6B8RI59_9BACL</name>
<evidence type="ECO:0000256" key="6">
    <source>
        <dbReference type="ARBA" id="ARBA00022741"/>
    </source>
</evidence>
<dbReference type="CDD" id="cd03225">
    <property type="entry name" value="ABC_cobalt_CbiO_domain1"/>
    <property type="match status" value="2"/>
</dbReference>
<keyword evidence="6" id="KW-0547">Nucleotide-binding</keyword>
<dbReference type="Gene3D" id="3.40.50.300">
    <property type="entry name" value="P-loop containing nucleotide triphosphate hydrolases"/>
    <property type="match status" value="2"/>
</dbReference>
<dbReference type="GO" id="GO:0042626">
    <property type="term" value="F:ATPase-coupled transmembrane transporter activity"/>
    <property type="evidence" value="ECO:0007669"/>
    <property type="project" value="TreeGrafter"/>
</dbReference>
<proteinExistence type="inferred from homology"/>
<dbReference type="SUPFAM" id="SSF52540">
    <property type="entry name" value="P-loop containing nucleoside triphosphate hydrolases"/>
    <property type="match status" value="2"/>
</dbReference>
<evidence type="ECO:0000313" key="12">
    <source>
        <dbReference type="EMBL" id="QGQ95930.1"/>
    </source>
</evidence>
<dbReference type="Pfam" id="PF00005">
    <property type="entry name" value="ABC_tran"/>
    <property type="match status" value="2"/>
</dbReference>
<comment type="similarity">
    <text evidence="2">Belongs to the ABC transporter superfamily.</text>
</comment>
<evidence type="ECO:0000259" key="11">
    <source>
        <dbReference type="PROSITE" id="PS50893"/>
    </source>
</evidence>
<dbReference type="PANTHER" id="PTHR43553">
    <property type="entry name" value="HEAVY METAL TRANSPORTER"/>
    <property type="match status" value="1"/>
</dbReference>
<keyword evidence="3" id="KW-0813">Transport</keyword>
<evidence type="ECO:0000256" key="1">
    <source>
        <dbReference type="ARBA" id="ARBA00004202"/>
    </source>
</evidence>
<reference evidence="13" key="1">
    <citation type="submission" date="2018-11" db="EMBL/GenBank/DDBJ databases">
        <title>Complete genome sequence of Paenibacillus sp. ML311-T8.</title>
        <authorList>
            <person name="Nam Y.-D."/>
            <person name="Kang J."/>
            <person name="Chung W.-H."/>
            <person name="Park Y.S."/>
        </authorList>
    </citation>
    <scope>NUCLEOTIDE SEQUENCE [LARGE SCALE GENOMIC DNA]</scope>
    <source>
        <strain evidence="13">ML311-T8</strain>
    </source>
</reference>
<dbReference type="InterPro" id="IPR017871">
    <property type="entry name" value="ABC_transporter-like_CS"/>
</dbReference>
<keyword evidence="4" id="KW-1003">Cell membrane</keyword>
<dbReference type="InterPro" id="IPR027417">
    <property type="entry name" value="P-loop_NTPase"/>
</dbReference>
<gene>
    <name evidence="12" type="ORF">EHS13_14130</name>
</gene>
<evidence type="ECO:0000256" key="8">
    <source>
        <dbReference type="ARBA" id="ARBA00022967"/>
    </source>
</evidence>
<comment type="subcellular location">
    <subcellularLocation>
        <location evidence="1">Cell membrane</location>
        <topology evidence="1">Peripheral membrane protein</topology>
    </subcellularLocation>
</comment>
<dbReference type="InterPro" id="IPR003593">
    <property type="entry name" value="AAA+_ATPase"/>
</dbReference>
<dbReference type="PANTHER" id="PTHR43553:SF23">
    <property type="entry name" value="ABC TRANSPORTER ATP-BINDING COMPONENT"/>
    <property type="match status" value="1"/>
</dbReference>
<sequence length="558" mass="62487">MDQMAQLELKNINYTYPGQQHAALTEINLSVKEGEFVVVCGQTGSGKSSLLKLMKPELLPAGELTGNITFAEKQLSSYKHIELSQNIGMVMQNPESQIVMDRVMEELIFSMENVGISPLQMRKRIAEIAQFFNLEPLLTKSIIELSGGQRQMINLAAVMVLQPKVLLLDEPTAQLDPVAAREFLQLVRRVNEEFGITVLMAEHRLEDVWPLADQICLMENGEIKAYGTPDQLIHSDQAEIELYLPPVGKLFRKLGMSEGSLLSIKDAKLRFASWHADLQIKLLAINSKQNSSMLRQEPPILTCKDIYFQYGKKANPILQHVTLDIHAGDFLTIFGANGSGKSTLLQILCGLLKEQSGEVLFEGKAVKRIEETLRYTRFGYLSQNPVLHFTEETVEKELNSAAERALKLNIKVDLAQTIDEFELSELLQQHPYDLSGGEKQKLALGCILMMKPSILFLDEPTKGLDPRSKEILSQRLNKEQSSGKAIVMVSHDIEFAAAHANRCAMLFDGRIVADAEPAGFFSGNYFYTTAINRLVRDWYPNAITDKDVVELCGLENTN</sequence>
<dbReference type="GO" id="GO:0016887">
    <property type="term" value="F:ATP hydrolysis activity"/>
    <property type="evidence" value="ECO:0007669"/>
    <property type="project" value="InterPro"/>
</dbReference>
<dbReference type="SMART" id="SM00382">
    <property type="entry name" value="AAA"/>
    <property type="match status" value="2"/>
</dbReference>
<feature type="domain" description="ABC transporter" evidence="11">
    <location>
        <begin position="301"/>
        <end position="533"/>
    </location>
</feature>
<dbReference type="KEGG" id="ppsc:EHS13_14130"/>
<dbReference type="GO" id="GO:0043190">
    <property type="term" value="C:ATP-binding cassette (ABC) transporter complex"/>
    <property type="evidence" value="ECO:0007669"/>
    <property type="project" value="TreeGrafter"/>
</dbReference>
<evidence type="ECO:0000256" key="3">
    <source>
        <dbReference type="ARBA" id="ARBA00022448"/>
    </source>
</evidence>
<evidence type="ECO:0000313" key="13">
    <source>
        <dbReference type="Proteomes" id="UP000426246"/>
    </source>
</evidence>
<keyword evidence="13" id="KW-1185">Reference proteome</keyword>
<evidence type="ECO:0000256" key="9">
    <source>
        <dbReference type="ARBA" id="ARBA00023136"/>
    </source>
</evidence>
<dbReference type="InterPro" id="IPR050095">
    <property type="entry name" value="ECF_ABC_transporter_ATP-bd"/>
</dbReference>
<evidence type="ECO:0000256" key="5">
    <source>
        <dbReference type="ARBA" id="ARBA00022737"/>
    </source>
</evidence>
<dbReference type="Proteomes" id="UP000426246">
    <property type="component" value="Chromosome"/>
</dbReference>
<evidence type="ECO:0000256" key="4">
    <source>
        <dbReference type="ARBA" id="ARBA00022475"/>
    </source>
</evidence>
<dbReference type="EMBL" id="CP034235">
    <property type="protein sequence ID" value="QGQ95930.1"/>
    <property type="molecule type" value="Genomic_DNA"/>
</dbReference>
<keyword evidence="5" id="KW-0677">Repeat</keyword>
<dbReference type="OrthoDB" id="501320at2"/>
<organism evidence="12 13">
    <name type="scientific">Paenibacillus psychroresistens</name>
    <dbReference type="NCBI Taxonomy" id="1778678"/>
    <lineage>
        <taxon>Bacteria</taxon>
        <taxon>Bacillati</taxon>
        <taxon>Bacillota</taxon>
        <taxon>Bacilli</taxon>
        <taxon>Bacillales</taxon>
        <taxon>Paenibacillaceae</taxon>
        <taxon>Paenibacillus</taxon>
    </lineage>
</organism>
<dbReference type="PROSITE" id="PS00211">
    <property type="entry name" value="ABC_TRANSPORTER_1"/>
    <property type="match status" value="2"/>
</dbReference>
<evidence type="ECO:0000256" key="10">
    <source>
        <dbReference type="ARBA" id="ARBA00025157"/>
    </source>
</evidence>
<dbReference type="InterPro" id="IPR003439">
    <property type="entry name" value="ABC_transporter-like_ATP-bd"/>
</dbReference>
<accession>A0A6B8RI59</accession>
<keyword evidence="9" id="KW-0472">Membrane</keyword>
<evidence type="ECO:0000256" key="2">
    <source>
        <dbReference type="ARBA" id="ARBA00005417"/>
    </source>
</evidence>
<evidence type="ECO:0000256" key="7">
    <source>
        <dbReference type="ARBA" id="ARBA00022840"/>
    </source>
</evidence>
<dbReference type="PROSITE" id="PS50893">
    <property type="entry name" value="ABC_TRANSPORTER_2"/>
    <property type="match status" value="2"/>
</dbReference>
<dbReference type="AlphaFoldDB" id="A0A6B8RI59"/>
<keyword evidence="8" id="KW-1278">Translocase</keyword>
<feature type="domain" description="ABC transporter" evidence="11">
    <location>
        <begin position="7"/>
        <end position="245"/>
    </location>
</feature>
<dbReference type="GO" id="GO:0005524">
    <property type="term" value="F:ATP binding"/>
    <property type="evidence" value="ECO:0007669"/>
    <property type="project" value="UniProtKB-KW"/>
</dbReference>
<dbReference type="NCBIfam" id="NF010167">
    <property type="entry name" value="PRK13648.1"/>
    <property type="match status" value="2"/>
</dbReference>
<comment type="function">
    <text evidence="10">Probably part of an ABC transporter complex. Responsible for energy coupling to the transport system.</text>
</comment>
<keyword evidence="7 12" id="KW-0067">ATP-binding</keyword>
<dbReference type="InterPro" id="IPR015856">
    <property type="entry name" value="ABC_transpr_CbiO/EcfA_su"/>
</dbReference>